<proteinExistence type="predicted"/>
<keyword evidence="3" id="KW-1185">Reference proteome</keyword>
<gene>
    <name evidence="2" type="ORF">MCHLO_04624</name>
</gene>
<evidence type="ECO:0000313" key="2">
    <source>
        <dbReference type="EMBL" id="GAT47144.1"/>
    </source>
</evidence>
<evidence type="ECO:0000256" key="1">
    <source>
        <dbReference type="SAM" id="MobiDB-lite"/>
    </source>
</evidence>
<evidence type="ECO:0000313" key="3">
    <source>
        <dbReference type="Proteomes" id="UP000815677"/>
    </source>
</evidence>
<feature type="compositionally biased region" description="Polar residues" evidence="1">
    <location>
        <begin position="102"/>
        <end position="116"/>
    </location>
</feature>
<dbReference type="Proteomes" id="UP000815677">
    <property type="component" value="Unassembled WGS sequence"/>
</dbReference>
<dbReference type="EMBL" id="DF843160">
    <property type="protein sequence ID" value="GAT47144.1"/>
    <property type="molecule type" value="Genomic_DNA"/>
</dbReference>
<organism evidence="2 3">
    <name type="scientific">Mycena chlorophos</name>
    <name type="common">Agaric fungus</name>
    <name type="synonym">Agaricus chlorophos</name>
    <dbReference type="NCBI Taxonomy" id="658473"/>
    <lineage>
        <taxon>Eukaryota</taxon>
        <taxon>Fungi</taxon>
        <taxon>Dikarya</taxon>
        <taxon>Basidiomycota</taxon>
        <taxon>Agaricomycotina</taxon>
        <taxon>Agaricomycetes</taxon>
        <taxon>Agaricomycetidae</taxon>
        <taxon>Agaricales</taxon>
        <taxon>Marasmiineae</taxon>
        <taxon>Mycenaceae</taxon>
        <taxon>Mycena</taxon>
    </lineage>
</organism>
<feature type="region of interest" description="Disordered" evidence="1">
    <location>
        <begin position="96"/>
        <end position="119"/>
    </location>
</feature>
<reference evidence="2" key="1">
    <citation type="submission" date="2014-09" db="EMBL/GenBank/DDBJ databases">
        <title>Genome sequence of the luminous mushroom Mycena chlorophos for searching fungal bioluminescence genes.</title>
        <authorList>
            <person name="Tanaka Y."/>
            <person name="Kasuga D."/>
            <person name="Oba Y."/>
            <person name="Hase S."/>
            <person name="Sato K."/>
            <person name="Oba Y."/>
            <person name="Sakakibara Y."/>
        </authorList>
    </citation>
    <scope>NUCLEOTIDE SEQUENCE</scope>
</reference>
<sequence>MQEDTRRLAQELQRACFAARTVDSKGNQLSFMLTSYLPQSQSQPQLRRPPLVQSLALTARGQPPVVAGSIVPFFAGDYGILDLSSVEEQFGLRCAPSETRQELQSSPRAPPSSSTGMDKLGDKVTLFRRNCSSGGPTYGGKRRTLFVPSLASIFLRLASQVIDPNFLIAATARRAIAALMRNNPALLIRPVLNLFAGQWKDLAVQ</sequence>
<protein>
    <submittedName>
        <fullName evidence="2">Uncharacterized protein</fullName>
    </submittedName>
</protein>
<name>A0ABQ0L7K8_MYCCL</name>
<accession>A0ABQ0L7K8</accession>